<sequence length="48" mass="5493">MSRRCAGAHGLAELHAEQVRGLAEAYDIDRAARRRRCRRSPFRQLTLA</sequence>
<comment type="caution">
    <text evidence="1">The sequence shown here is derived from an EMBL/GenBank/DDBJ whole genome shotgun (WGS) entry which is preliminary data.</text>
</comment>
<keyword evidence="2" id="KW-1185">Reference proteome</keyword>
<dbReference type="Proteomes" id="UP001602119">
    <property type="component" value="Unassembled WGS sequence"/>
</dbReference>
<protein>
    <submittedName>
        <fullName evidence="1">Uncharacterized protein</fullName>
    </submittedName>
</protein>
<accession>A0ABW6V9D5</accession>
<evidence type="ECO:0000313" key="2">
    <source>
        <dbReference type="Proteomes" id="UP001602119"/>
    </source>
</evidence>
<reference evidence="1 2" key="1">
    <citation type="submission" date="2024-10" db="EMBL/GenBank/DDBJ databases">
        <title>The Natural Products Discovery Center: Release of the First 8490 Sequenced Strains for Exploring Actinobacteria Biosynthetic Diversity.</title>
        <authorList>
            <person name="Kalkreuter E."/>
            <person name="Kautsar S.A."/>
            <person name="Yang D."/>
            <person name="Bader C.D."/>
            <person name="Teijaro C.N."/>
            <person name="Fluegel L."/>
            <person name="Davis C.M."/>
            <person name="Simpson J.R."/>
            <person name="Lauterbach L."/>
            <person name="Steele A.D."/>
            <person name="Gui C."/>
            <person name="Meng S."/>
            <person name="Li G."/>
            <person name="Viehrig K."/>
            <person name="Ye F."/>
            <person name="Su P."/>
            <person name="Kiefer A.F."/>
            <person name="Nichols A."/>
            <person name="Cepeda A.J."/>
            <person name="Yan W."/>
            <person name="Fan B."/>
            <person name="Jiang Y."/>
            <person name="Adhikari A."/>
            <person name="Zheng C.-J."/>
            <person name="Schuster L."/>
            <person name="Cowan T.M."/>
            <person name="Smanski M.J."/>
            <person name="Chevrette M.G."/>
            <person name="De Carvalho L.P.S."/>
            <person name="Shen B."/>
        </authorList>
    </citation>
    <scope>NUCLEOTIDE SEQUENCE [LARGE SCALE GENOMIC DNA]</scope>
    <source>
        <strain evidence="1 2">NPDC001281</strain>
    </source>
</reference>
<proteinExistence type="predicted"/>
<evidence type="ECO:0000313" key="1">
    <source>
        <dbReference type="EMBL" id="MFF4775919.1"/>
    </source>
</evidence>
<name>A0ABW6V9D5_MICFU</name>
<dbReference type="RefSeq" id="WP_387344198.1">
    <property type="nucleotide sequence ID" value="NZ_JBIAXI010000015.1"/>
</dbReference>
<organism evidence="1 2">
    <name type="scientific">Microtetraspora fusca</name>
    <dbReference type="NCBI Taxonomy" id="1997"/>
    <lineage>
        <taxon>Bacteria</taxon>
        <taxon>Bacillati</taxon>
        <taxon>Actinomycetota</taxon>
        <taxon>Actinomycetes</taxon>
        <taxon>Streptosporangiales</taxon>
        <taxon>Streptosporangiaceae</taxon>
        <taxon>Microtetraspora</taxon>
    </lineage>
</organism>
<gene>
    <name evidence="1" type="ORF">ACFY05_23995</name>
</gene>
<dbReference type="EMBL" id="JBIAXI010000015">
    <property type="protein sequence ID" value="MFF4775919.1"/>
    <property type="molecule type" value="Genomic_DNA"/>
</dbReference>